<reference evidence="1" key="1">
    <citation type="submission" date="2023-07" db="EMBL/GenBank/DDBJ databases">
        <authorList>
            <person name="Aktuganov G."/>
            <person name="Boyko T."/>
            <person name="Delegan Y."/>
            <person name="Galimzianova N."/>
            <person name="Gilvanova E."/>
            <person name="Korobov V."/>
            <person name="Kuzmina L."/>
            <person name="Melentiev A."/>
            <person name="Milman P."/>
            <person name="Ryabova A."/>
            <person name="Stupak E."/>
            <person name="Yasakov T."/>
            <person name="Zharikova N."/>
            <person name="Zhurenko E."/>
        </authorList>
    </citation>
    <scope>NUCLEOTIDE SEQUENCE</scope>
    <source>
        <strain evidence="1">IB-739</strain>
    </source>
</reference>
<keyword evidence="2" id="KW-1185">Reference proteome</keyword>
<accession>A0ABT8VMI0</accession>
<evidence type="ECO:0000313" key="2">
    <source>
        <dbReference type="Proteomes" id="UP001168883"/>
    </source>
</evidence>
<proteinExistence type="predicted"/>
<gene>
    <name evidence="1" type="ORF">Q3C12_34890</name>
</gene>
<comment type="caution">
    <text evidence="1">The sequence shown here is derived from an EMBL/GenBank/DDBJ whole genome shotgun (WGS) entry which is preliminary data.</text>
</comment>
<organism evidence="1 2">
    <name type="scientific">Paenibacillus ehimensis</name>
    <dbReference type="NCBI Taxonomy" id="79264"/>
    <lineage>
        <taxon>Bacteria</taxon>
        <taxon>Bacillati</taxon>
        <taxon>Bacillota</taxon>
        <taxon>Bacilli</taxon>
        <taxon>Bacillales</taxon>
        <taxon>Paenibacillaceae</taxon>
        <taxon>Paenibacillus</taxon>
    </lineage>
</organism>
<name>A0ABT8VMI0_9BACL</name>
<dbReference type="RefSeq" id="WP_302881603.1">
    <property type="nucleotide sequence ID" value="NZ_JARLKN010000083.1"/>
</dbReference>
<dbReference type="Proteomes" id="UP001168883">
    <property type="component" value="Unassembled WGS sequence"/>
</dbReference>
<protein>
    <submittedName>
        <fullName evidence="1">Uncharacterized protein</fullName>
    </submittedName>
</protein>
<evidence type="ECO:0000313" key="1">
    <source>
        <dbReference type="EMBL" id="MDO3682175.1"/>
    </source>
</evidence>
<dbReference type="EMBL" id="JAUMKJ010000115">
    <property type="protein sequence ID" value="MDO3682175.1"/>
    <property type="molecule type" value="Genomic_DNA"/>
</dbReference>
<sequence length="94" mass="10961">MEKKSIDFFRTSNTAIEINEMWCPYCEGVFYELDEHALDECPLCRSVFVEEPSLNEHDSETYTLIVDHKTGIPTVIRNDEYEPVLRPKATETTE</sequence>